<evidence type="ECO:0000313" key="6">
    <source>
        <dbReference type="Proteomes" id="UP000645676"/>
    </source>
</evidence>
<comment type="catalytic activity">
    <reaction evidence="3">
        <text>(2R)-homocitrate = (2R,3S)-homoisocitrate</text>
        <dbReference type="Rhea" id="RHEA:32303"/>
        <dbReference type="ChEBI" id="CHEBI:15404"/>
        <dbReference type="ChEBI" id="CHEBI:58884"/>
        <dbReference type="EC" id="4.2.1.114"/>
    </reaction>
</comment>
<comment type="similarity">
    <text evidence="1 3">Belongs to the LeuD family. LeuD type 2 subfamily.</text>
</comment>
<dbReference type="GO" id="GO:0019298">
    <property type="term" value="P:coenzyme B biosynthetic process"/>
    <property type="evidence" value="ECO:0007669"/>
    <property type="project" value="UniProtKB-UniRule"/>
</dbReference>
<dbReference type="InterPro" id="IPR015928">
    <property type="entry name" value="Aconitase/3IPM_dehydase_swvl"/>
</dbReference>
<dbReference type="EMBL" id="DUJR01000027">
    <property type="protein sequence ID" value="HII60031.1"/>
    <property type="molecule type" value="Genomic_DNA"/>
</dbReference>
<evidence type="ECO:0000313" key="5">
    <source>
        <dbReference type="EMBL" id="HII60031.1"/>
    </source>
</evidence>
<dbReference type="CDD" id="cd01577">
    <property type="entry name" value="IPMI_Swivel"/>
    <property type="match status" value="1"/>
</dbReference>
<dbReference type="UniPathway" id="UPA00919"/>
<organism evidence="5 6">
    <name type="scientific">Methanocaldococcus jannaschii</name>
    <dbReference type="NCBI Taxonomy" id="2190"/>
    <lineage>
        <taxon>Archaea</taxon>
        <taxon>Methanobacteriati</taxon>
        <taxon>Methanobacteriota</taxon>
        <taxon>Methanomada group</taxon>
        <taxon>Methanococci</taxon>
        <taxon>Methanococcales</taxon>
        <taxon>Methanocaldococcaceae</taxon>
        <taxon>Methanocaldococcus</taxon>
    </lineage>
</organism>
<protein>
    <recommendedName>
        <fullName evidence="3">Methanogen homoaconitase small subunit</fullName>
        <shortName evidence="3">HACN</shortName>
        <ecNumber evidence="3">4.2.1.114</ecNumber>
    </recommendedName>
    <alternativeName>
        <fullName evidence="3">Homoaconitate hydratase</fullName>
    </alternativeName>
</protein>
<reference evidence="5" key="1">
    <citation type="journal article" date="2020" name="bioRxiv">
        <title>A rank-normalized archaeal taxonomy based on genome phylogeny resolves widespread incomplete and uneven classifications.</title>
        <authorList>
            <person name="Rinke C."/>
            <person name="Chuvochina M."/>
            <person name="Mussig A.J."/>
            <person name="Chaumeil P.-A."/>
            <person name="Waite D.W."/>
            <person name="Whitman W.B."/>
            <person name="Parks D.H."/>
            <person name="Hugenholtz P."/>
        </authorList>
    </citation>
    <scope>NUCLEOTIDE SEQUENCE</scope>
    <source>
        <strain evidence="5">UBA8849</strain>
    </source>
</reference>
<accession>A0A832T4H4</accession>
<dbReference type="NCBIfam" id="NF040604">
    <property type="entry name" value="HacB_Meth"/>
    <property type="match status" value="1"/>
</dbReference>
<evidence type="ECO:0000259" key="4">
    <source>
        <dbReference type="Pfam" id="PF00694"/>
    </source>
</evidence>
<dbReference type="FunFam" id="3.20.19.10:FF:000007">
    <property type="entry name" value="Isopropylmalate/citramalate isomerase small subunit"/>
    <property type="match status" value="1"/>
</dbReference>
<dbReference type="Proteomes" id="UP000645676">
    <property type="component" value="Unassembled WGS sequence"/>
</dbReference>
<feature type="short sequence motif" description="YLRT" evidence="3">
    <location>
        <begin position="24"/>
        <end position="27"/>
    </location>
</feature>
<sequence length="170" mass="18665">MIIKGRAHKFGDDVDTDAIIPGPYLRTTDPYELASHCMAGIDENFPKKVKEGDVIVAGENFGCGSSREQAVIAIKYCGIKAVIAKSFARIFYRNAINVGLIPIIANTDEIKDGDIVEIDLDKEEIVITNKNKTIKCETPKGLEREILAAGGLVNYLKKRKLIQSKKGVKT</sequence>
<dbReference type="InterPro" id="IPR050075">
    <property type="entry name" value="LeuD"/>
</dbReference>
<comment type="subunit">
    <text evidence="3">Heterotetramer of 2 HacA and 2 HacB proteins.</text>
</comment>
<dbReference type="InterPro" id="IPR011827">
    <property type="entry name" value="LeuD_type2/HacB/DmdB"/>
</dbReference>
<dbReference type="InterPro" id="IPR033940">
    <property type="entry name" value="IPMI_Swivel"/>
</dbReference>
<feature type="domain" description="Aconitase A/isopropylmalate dehydratase small subunit swivel" evidence="4">
    <location>
        <begin position="41"/>
        <end position="103"/>
    </location>
</feature>
<gene>
    <name evidence="3" type="primary">hacB</name>
    <name evidence="5" type="ORF">HA335_05635</name>
</gene>
<dbReference type="SMR" id="A0A832T4H4"/>
<dbReference type="SUPFAM" id="SSF52016">
    <property type="entry name" value="LeuD/IlvD-like"/>
    <property type="match status" value="1"/>
</dbReference>
<dbReference type="RefSeq" id="WP_010870784.1">
    <property type="nucleotide sequence ID" value="NC_000909.1"/>
</dbReference>
<evidence type="ECO:0000256" key="1">
    <source>
        <dbReference type="ARBA" id="ARBA00009869"/>
    </source>
</evidence>
<dbReference type="Pfam" id="PF00694">
    <property type="entry name" value="Aconitase_C"/>
    <property type="match status" value="1"/>
</dbReference>
<dbReference type="PANTHER" id="PTHR43345">
    <property type="entry name" value="3-ISOPROPYLMALATE DEHYDRATASE SMALL SUBUNIT 2-RELATED-RELATED"/>
    <property type="match status" value="1"/>
</dbReference>
<dbReference type="GO" id="GO:0004409">
    <property type="term" value="F:homoaconitate hydratase activity"/>
    <property type="evidence" value="ECO:0007669"/>
    <property type="project" value="UniProtKB-UniRule"/>
</dbReference>
<evidence type="ECO:0000256" key="3">
    <source>
        <dbReference type="HAMAP-Rule" id="MF_01032"/>
    </source>
</evidence>
<name>A0A832T4H4_9EURY</name>
<dbReference type="PANTHER" id="PTHR43345:SF2">
    <property type="entry name" value="3-ISOPROPYLMALATE DEHYDRATASE SMALL SUBUNIT 1"/>
    <property type="match status" value="1"/>
</dbReference>
<comment type="caution">
    <text evidence="5">The sequence shown here is derived from an EMBL/GenBank/DDBJ whole genome shotgun (WGS) entry which is preliminary data.</text>
</comment>
<comment type="function">
    <text evidence="3">Hydro-lyase with broad substrate specificity for cis-unsaturated tricarboxylic acids. Catalyzes both the reversible dehydration of (R)-homocitrate ((R)-2-hydroxybutane-1,2,4-tricarboxylate) to produce cis-homoaconitate ((Z)-but-1-ene-1,2,4-tricarboxylate), and its hydration to homoisocitrate ((1R,2S)-1-hydroxybutane-1,2,4-tricarboxylate). Is also able to hydrate the analogous longer chain substrates cis-homo(2)-aconitate, cis-homo(3)-aconitate. All these reactions are part of the biosynthesis pathway of coenzyme B.</text>
</comment>
<dbReference type="GeneID" id="1452169"/>
<evidence type="ECO:0000256" key="2">
    <source>
        <dbReference type="ARBA" id="ARBA00023239"/>
    </source>
</evidence>
<dbReference type="AlphaFoldDB" id="A0A832T4H4"/>
<dbReference type="HAMAP" id="MF_01032">
    <property type="entry name" value="LeuD_type2"/>
    <property type="match status" value="1"/>
</dbReference>
<dbReference type="OMA" id="NCINLGV"/>
<dbReference type="InterPro" id="IPR000573">
    <property type="entry name" value="AconitaseA/IPMdHydase_ssu_swvl"/>
</dbReference>
<proteinExistence type="inferred from homology"/>
<comment type="pathway">
    <text evidence="3">Organic acid metabolism; 2-oxosuberate biosynthesis.</text>
</comment>
<dbReference type="EC" id="4.2.1.114" evidence="3"/>
<keyword evidence="2 3" id="KW-0456">Lyase</keyword>
<feature type="site" description="Critical for substrate specificity" evidence="3">
    <location>
        <position position="26"/>
    </location>
</feature>
<dbReference type="NCBIfam" id="TIGR02087">
    <property type="entry name" value="LEUD_arch"/>
    <property type="match status" value="1"/>
</dbReference>
<dbReference type="Gene3D" id="3.20.19.10">
    <property type="entry name" value="Aconitase, domain 4"/>
    <property type="match status" value="1"/>
</dbReference>